<feature type="transmembrane region" description="Helical" evidence="6">
    <location>
        <begin position="177"/>
        <end position="198"/>
    </location>
</feature>
<dbReference type="AlphaFoldDB" id="A0A087M3Q2"/>
<name>A0A087M3Q2_9HYPH</name>
<comment type="caution">
    <text evidence="7">The sequence shown here is derived from an EMBL/GenBank/DDBJ whole genome shotgun (WGS) entry which is preliminary data.</text>
</comment>
<dbReference type="OrthoDB" id="259025at2"/>
<keyword evidence="5 6" id="KW-0472">Membrane</keyword>
<protein>
    <recommendedName>
        <fullName evidence="9">Cytochrome C oxidase</fullName>
    </recommendedName>
</protein>
<evidence type="ECO:0008006" key="9">
    <source>
        <dbReference type="Google" id="ProtNLM"/>
    </source>
</evidence>
<dbReference type="Pfam" id="PF09678">
    <property type="entry name" value="Caa3_CtaG"/>
    <property type="match status" value="1"/>
</dbReference>
<dbReference type="RefSeq" id="WP_035081355.1">
    <property type="nucleotide sequence ID" value="NZ_JQGC01000006.1"/>
</dbReference>
<evidence type="ECO:0000256" key="4">
    <source>
        <dbReference type="ARBA" id="ARBA00022989"/>
    </source>
</evidence>
<evidence type="ECO:0000256" key="1">
    <source>
        <dbReference type="ARBA" id="ARBA00004651"/>
    </source>
</evidence>
<comment type="subcellular location">
    <subcellularLocation>
        <location evidence="1">Cell membrane</location>
        <topology evidence="1">Multi-pass membrane protein</topology>
    </subcellularLocation>
</comment>
<feature type="transmembrane region" description="Helical" evidence="6">
    <location>
        <begin position="104"/>
        <end position="120"/>
    </location>
</feature>
<dbReference type="GO" id="GO:0005886">
    <property type="term" value="C:plasma membrane"/>
    <property type="evidence" value="ECO:0007669"/>
    <property type="project" value="UniProtKB-SubCell"/>
</dbReference>
<evidence type="ECO:0000256" key="3">
    <source>
        <dbReference type="ARBA" id="ARBA00022692"/>
    </source>
</evidence>
<keyword evidence="2" id="KW-1003">Cell membrane</keyword>
<proteinExistence type="predicted"/>
<dbReference type="EMBL" id="JQGC01000006">
    <property type="protein sequence ID" value="KFL31505.1"/>
    <property type="molecule type" value="Genomic_DNA"/>
</dbReference>
<sequence length="208" mass="21952">MSPRLFTALGILLLLLAWAGPLPRLVPESFAAHMALHMGVVGIAVPILAIGLAPMIADHPWLRSQLALPIAVSLLDLVIVWGWHTPALHHASRTSGWALVYEQASFASASLLVWVLALAAPRGRRDIAALAGALTLFFTSMHMTLLGALIGLAPRPIYPGHAHNNPFGLSEMADQQVGGVIMLAIGSIIYLVGGLSLVGRALKLPVPS</sequence>
<feature type="transmembrane region" description="Helical" evidence="6">
    <location>
        <begin position="35"/>
        <end position="54"/>
    </location>
</feature>
<evidence type="ECO:0000313" key="7">
    <source>
        <dbReference type="EMBL" id="KFL31505.1"/>
    </source>
</evidence>
<dbReference type="STRING" id="46914.JP75_08205"/>
<feature type="transmembrane region" description="Helical" evidence="6">
    <location>
        <begin position="127"/>
        <end position="150"/>
    </location>
</feature>
<keyword evidence="8" id="KW-1185">Reference proteome</keyword>
<evidence type="ECO:0000256" key="5">
    <source>
        <dbReference type="ARBA" id="ARBA00023136"/>
    </source>
</evidence>
<reference evidence="7 8" key="1">
    <citation type="submission" date="2014-08" db="EMBL/GenBank/DDBJ databases">
        <authorList>
            <person name="Hassan Y.I."/>
            <person name="Lepp D."/>
            <person name="Zhou T."/>
        </authorList>
    </citation>
    <scope>NUCLEOTIDE SEQUENCE [LARGE SCALE GENOMIC DNA]</scope>
    <source>
        <strain evidence="7 8">IFO13584</strain>
    </source>
</reference>
<evidence type="ECO:0000256" key="2">
    <source>
        <dbReference type="ARBA" id="ARBA00022475"/>
    </source>
</evidence>
<dbReference type="Proteomes" id="UP000028981">
    <property type="component" value="Unassembled WGS sequence"/>
</dbReference>
<keyword evidence="4 6" id="KW-1133">Transmembrane helix</keyword>
<keyword evidence="3 6" id="KW-0812">Transmembrane</keyword>
<accession>A0A087M3Q2</accession>
<evidence type="ECO:0000313" key="8">
    <source>
        <dbReference type="Proteomes" id="UP000028981"/>
    </source>
</evidence>
<gene>
    <name evidence="7" type="ORF">JP75_08205</name>
</gene>
<dbReference type="InterPro" id="IPR019108">
    <property type="entry name" value="Caa3_assmbl_CtaG-rel"/>
</dbReference>
<feature type="transmembrane region" description="Helical" evidence="6">
    <location>
        <begin position="66"/>
        <end position="84"/>
    </location>
</feature>
<organism evidence="7 8">
    <name type="scientific">Devosia riboflavina</name>
    <dbReference type="NCBI Taxonomy" id="46914"/>
    <lineage>
        <taxon>Bacteria</taxon>
        <taxon>Pseudomonadati</taxon>
        <taxon>Pseudomonadota</taxon>
        <taxon>Alphaproteobacteria</taxon>
        <taxon>Hyphomicrobiales</taxon>
        <taxon>Devosiaceae</taxon>
        <taxon>Devosia</taxon>
    </lineage>
</organism>
<evidence type="ECO:0000256" key="6">
    <source>
        <dbReference type="SAM" id="Phobius"/>
    </source>
</evidence>